<evidence type="ECO:0000256" key="1">
    <source>
        <dbReference type="SAM" id="MobiDB-lite"/>
    </source>
</evidence>
<evidence type="ECO:0000313" key="2">
    <source>
        <dbReference type="EMBL" id="KZT20566.1"/>
    </source>
</evidence>
<name>A0A165P5Z7_9AGAM</name>
<feature type="region of interest" description="Disordered" evidence="1">
    <location>
        <begin position="1"/>
        <end position="34"/>
    </location>
</feature>
<protein>
    <submittedName>
        <fullName evidence="2">Uncharacterized protein</fullName>
    </submittedName>
</protein>
<accession>A0A165P5Z7</accession>
<dbReference type="OrthoDB" id="3314314at2759"/>
<keyword evidence="3" id="KW-1185">Reference proteome</keyword>
<dbReference type="InParanoid" id="A0A165P5Z7"/>
<dbReference type="EMBL" id="KV425618">
    <property type="protein sequence ID" value="KZT20566.1"/>
    <property type="molecule type" value="Genomic_DNA"/>
</dbReference>
<organism evidence="2 3">
    <name type="scientific">Neolentinus lepideus HHB14362 ss-1</name>
    <dbReference type="NCBI Taxonomy" id="1314782"/>
    <lineage>
        <taxon>Eukaryota</taxon>
        <taxon>Fungi</taxon>
        <taxon>Dikarya</taxon>
        <taxon>Basidiomycota</taxon>
        <taxon>Agaricomycotina</taxon>
        <taxon>Agaricomycetes</taxon>
        <taxon>Gloeophyllales</taxon>
        <taxon>Gloeophyllaceae</taxon>
        <taxon>Neolentinus</taxon>
    </lineage>
</organism>
<proteinExistence type="predicted"/>
<dbReference type="AlphaFoldDB" id="A0A165P5Z7"/>
<dbReference type="STRING" id="1314782.A0A165P5Z7"/>
<sequence>MDNDDDENVAETEAIENEEEPLEGYDGDQFDDGDVEADDRIGFMHTKDDMHTAAEFILSDEGDDTYEHLAALRDLTDDEVLRPGHRDWVADQPENSLRNVTPPTIGDAEFENQVLCEANEALGRDNDQLKELNHTLLEKAYLCEAFKDDITRLCACIQELKLGEDIPILMAIKEYVVV</sequence>
<dbReference type="Proteomes" id="UP000076761">
    <property type="component" value="Unassembled WGS sequence"/>
</dbReference>
<reference evidence="2 3" key="1">
    <citation type="journal article" date="2016" name="Mol. Biol. Evol.">
        <title>Comparative Genomics of Early-Diverging Mushroom-Forming Fungi Provides Insights into the Origins of Lignocellulose Decay Capabilities.</title>
        <authorList>
            <person name="Nagy L.G."/>
            <person name="Riley R."/>
            <person name="Tritt A."/>
            <person name="Adam C."/>
            <person name="Daum C."/>
            <person name="Floudas D."/>
            <person name="Sun H."/>
            <person name="Yadav J.S."/>
            <person name="Pangilinan J."/>
            <person name="Larsson K.H."/>
            <person name="Matsuura K."/>
            <person name="Barry K."/>
            <person name="Labutti K."/>
            <person name="Kuo R."/>
            <person name="Ohm R.A."/>
            <person name="Bhattacharya S.S."/>
            <person name="Shirouzu T."/>
            <person name="Yoshinaga Y."/>
            <person name="Martin F.M."/>
            <person name="Grigoriev I.V."/>
            <person name="Hibbett D.S."/>
        </authorList>
    </citation>
    <scope>NUCLEOTIDE SEQUENCE [LARGE SCALE GENOMIC DNA]</scope>
    <source>
        <strain evidence="2 3">HHB14362 ss-1</strain>
    </source>
</reference>
<gene>
    <name evidence="2" type="ORF">NEOLEDRAFT_1182422</name>
</gene>
<evidence type="ECO:0000313" key="3">
    <source>
        <dbReference type="Proteomes" id="UP000076761"/>
    </source>
</evidence>